<evidence type="ECO:0000313" key="2">
    <source>
        <dbReference type="EMBL" id="AFL96742.1"/>
    </source>
</evidence>
<evidence type="ECO:0000313" key="3">
    <source>
        <dbReference type="Proteomes" id="UP000006051"/>
    </source>
</evidence>
<reference evidence="2 3" key="1">
    <citation type="submission" date="2012-06" db="EMBL/GenBank/DDBJ databases">
        <title>The complete genome of Ornithobacterium rhinotracheale DSM 15997.</title>
        <authorList>
            <consortium name="US DOE Joint Genome Institute (JGI-PGF)"/>
            <person name="Lucas S."/>
            <person name="Copeland A."/>
            <person name="Lapidus A."/>
            <person name="Goodwin L."/>
            <person name="Pitluck S."/>
            <person name="Peters L."/>
            <person name="Mikhailova N."/>
            <person name="Teshima H."/>
            <person name="Kyrpides N."/>
            <person name="Mavromatis K."/>
            <person name="Pagani I."/>
            <person name="Ivanova N."/>
            <person name="Ovchinnikova G."/>
            <person name="Zeytun A."/>
            <person name="Detter J.C."/>
            <person name="Han C."/>
            <person name="Land M."/>
            <person name="Hauser L."/>
            <person name="Markowitz V."/>
            <person name="Cheng J.-F."/>
            <person name="Hugenholtz P."/>
            <person name="Woyke T."/>
            <person name="Wu D."/>
            <person name="Lang E."/>
            <person name="Kopitz M."/>
            <person name="Brambilla E."/>
            <person name="Klenk H.-P."/>
            <person name="Eisen J.A."/>
        </authorList>
    </citation>
    <scope>NUCLEOTIDE SEQUENCE [LARGE SCALE GENOMIC DNA]</scope>
    <source>
        <strain evidence="3">ATCC 51463 / DSM 15997 / CCUG 23171 / LMG 9086</strain>
    </source>
</reference>
<organism evidence="2 3">
    <name type="scientific">Ornithobacterium rhinotracheale (strain ATCC 51463 / DSM 15997 / CCUG 23171 / CIP 104009 / LMG 9086)</name>
    <dbReference type="NCBI Taxonomy" id="867902"/>
    <lineage>
        <taxon>Bacteria</taxon>
        <taxon>Pseudomonadati</taxon>
        <taxon>Bacteroidota</taxon>
        <taxon>Flavobacteriia</taxon>
        <taxon>Flavobacteriales</taxon>
        <taxon>Weeksellaceae</taxon>
        <taxon>Ornithobacterium</taxon>
    </lineage>
</organism>
<dbReference type="EMBL" id="CP003283">
    <property type="protein sequence ID" value="AFL96742.1"/>
    <property type="molecule type" value="Genomic_DNA"/>
</dbReference>
<dbReference type="AlphaFoldDB" id="I3ZYF8"/>
<name>I3ZYF8_ORNRL</name>
<dbReference type="RefSeq" id="WP_014790363.1">
    <property type="nucleotide sequence ID" value="NC_018016.1"/>
</dbReference>
<dbReference type="STRING" id="867902.Ornrh_0540"/>
<proteinExistence type="predicted"/>
<accession>I3ZYF8</accession>
<keyword evidence="1" id="KW-0812">Transmembrane</keyword>
<evidence type="ECO:0000256" key="1">
    <source>
        <dbReference type="SAM" id="Phobius"/>
    </source>
</evidence>
<protein>
    <submittedName>
        <fullName evidence="2">Uncharacterized protein</fullName>
    </submittedName>
</protein>
<keyword evidence="3" id="KW-1185">Reference proteome</keyword>
<sequence length="57" mass="6783">MRILRAIIVTLVAFNLVYMLFHWEPTSDFLGYNIPTWVYVIVQVIFIFLVVKSARKH</sequence>
<feature type="transmembrane region" description="Helical" evidence="1">
    <location>
        <begin position="7"/>
        <end position="23"/>
    </location>
</feature>
<dbReference type="Proteomes" id="UP000006051">
    <property type="component" value="Chromosome"/>
</dbReference>
<keyword evidence="1" id="KW-1133">Transmembrane helix</keyword>
<dbReference type="HOGENOM" id="CLU_2992327_0_0_10"/>
<dbReference type="GeneID" id="71570533"/>
<gene>
    <name evidence="2" type="ordered locus">Ornrh_0540</name>
</gene>
<feature type="transmembrane region" description="Helical" evidence="1">
    <location>
        <begin position="29"/>
        <end position="51"/>
    </location>
</feature>
<dbReference type="KEGG" id="orh:Ornrh_0540"/>
<keyword evidence="1" id="KW-0472">Membrane</keyword>